<organism evidence="1 2">
    <name type="scientific">Ixodes persulcatus</name>
    <name type="common">Taiga tick</name>
    <dbReference type="NCBI Taxonomy" id="34615"/>
    <lineage>
        <taxon>Eukaryota</taxon>
        <taxon>Metazoa</taxon>
        <taxon>Ecdysozoa</taxon>
        <taxon>Arthropoda</taxon>
        <taxon>Chelicerata</taxon>
        <taxon>Arachnida</taxon>
        <taxon>Acari</taxon>
        <taxon>Parasitiformes</taxon>
        <taxon>Ixodida</taxon>
        <taxon>Ixodoidea</taxon>
        <taxon>Ixodidae</taxon>
        <taxon>Ixodinae</taxon>
        <taxon>Ixodes</taxon>
    </lineage>
</organism>
<comment type="caution">
    <text evidence="1">The sequence shown here is derived from an EMBL/GenBank/DDBJ whole genome shotgun (WGS) entry which is preliminary data.</text>
</comment>
<reference evidence="1 2" key="1">
    <citation type="journal article" date="2020" name="Cell">
        <title>Large-Scale Comparative Analyses of Tick Genomes Elucidate Their Genetic Diversity and Vector Capacities.</title>
        <authorList>
            <consortium name="Tick Genome and Microbiome Consortium (TIGMIC)"/>
            <person name="Jia N."/>
            <person name="Wang J."/>
            <person name="Shi W."/>
            <person name="Du L."/>
            <person name="Sun Y."/>
            <person name="Zhan W."/>
            <person name="Jiang J.F."/>
            <person name="Wang Q."/>
            <person name="Zhang B."/>
            <person name="Ji P."/>
            <person name="Bell-Sakyi L."/>
            <person name="Cui X.M."/>
            <person name="Yuan T.T."/>
            <person name="Jiang B.G."/>
            <person name="Yang W.F."/>
            <person name="Lam T.T."/>
            <person name="Chang Q.C."/>
            <person name="Ding S.J."/>
            <person name="Wang X.J."/>
            <person name="Zhu J.G."/>
            <person name="Ruan X.D."/>
            <person name="Zhao L."/>
            <person name="Wei J.T."/>
            <person name="Ye R.Z."/>
            <person name="Que T.C."/>
            <person name="Du C.H."/>
            <person name="Zhou Y.H."/>
            <person name="Cheng J.X."/>
            <person name="Dai P.F."/>
            <person name="Guo W.B."/>
            <person name="Han X.H."/>
            <person name="Huang E.J."/>
            <person name="Li L.F."/>
            <person name="Wei W."/>
            <person name="Gao Y.C."/>
            <person name="Liu J.Z."/>
            <person name="Shao H.Z."/>
            <person name="Wang X."/>
            <person name="Wang C.C."/>
            <person name="Yang T.C."/>
            <person name="Huo Q.B."/>
            <person name="Li W."/>
            <person name="Chen H.Y."/>
            <person name="Chen S.E."/>
            <person name="Zhou L.G."/>
            <person name="Ni X.B."/>
            <person name="Tian J.H."/>
            <person name="Sheng Y."/>
            <person name="Liu T."/>
            <person name="Pan Y.S."/>
            <person name="Xia L.Y."/>
            <person name="Li J."/>
            <person name="Zhao F."/>
            <person name="Cao W.C."/>
        </authorList>
    </citation>
    <scope>NUCLEOTIDE SEQUENCE [LARGE SCALE GENOMIC DNA]</scope>
    <source>
        <strain evidence="1">Iper-2018</strain>
    </source>
</reference>
<name>A0AC60PXX9_IXOPE</name>
<evidence type="ECO:0000313" key="2">
    <source>
        <dbReference type="Proteomes" id="UP000805193"/>
    </source>
</evidence>
<evidence type="ECO:0000313" key="1">
    <source>
        <dbReference type="EMBL" id="KAG0425919.1"/>
    </source>
</evidence>
<accession>A0AC60PXX9</accession>
<gene>
    <name evidence="1" type="ORF">HPB47_026912</name>
</gene>
<dbReference type="EMBL" id="JABSTQ010009788">
    <property type="protein sequence ID" value="KAG0425919.1"/>
    <property type="molecule type" value="Genomic_DNA"/>
</dbReference>
<sequence>MDEKVVPRGSLDPLLSPLHLPFLVGQAQFRSRSPSSFLTSSPKRMGGIPGIPRVAPHPPRRFRRRFGSPCSGRPDRPFVGGGGSFRLDHSGGHEP</sequence>
<protein>
    <submittedName>
        <fullName evidence="1">Uncharacterized protein</fullName>
    </submittedName>
</protein>
<keyword evidence="2" id="KW-1185">Reference proteome</keyword>
<proteinExistence type="predicted"/>
<dbReference type="Proteomes" id="UP000805193">
    <property type="component" value="Unassembled WGS sequence"/>
</dbReference>